<sequence length="65" mass="7338">LHPLHISRHFVLSETEQDPNFNSPKLKSADKDTVVKQDQDPADGHRSDPNYSMILRLISSPLSIT</sequence>
<reference evidence="2" key="2">
    <citation type="submission" date="2025-09" db="UniProtKB">
        <authorList>
            <consortium name="Ensembl"/>
        </authorList>
    </citation>
    <scope>IDENTIFICATION</scope>
</reference>
<dbReference type="Ensembl" id="ENSACOT00000013954.1">
    <property type="protein sequence ID" value="ENSACOP00000013478.1"/>
    <property type="gene ID" value="ENSACOG00000009373.1"/>
</dbReference>
<dbReference type="AlphaFoldDB" id="A0A8B9FPZ2"/>
<reference evidence="2" key="1">
    <citation type="submission" date="2025-08" db="UniProtKB">
        <authorList>
            <consortium name="Ensembl"/>
        </authorList>
    </citation>
    <scope>IDENTIFICATION</scope>
</reference>
<keyword evidence="3" id="KW-1185">Reference proteome</keyword>
<evidence type="ECO:0000313" key="3">
    <source>
        <dbReference type="Proteomes" id="UP000694522"/>
    </source>
</evidence>
<organism evidence="2 3">
    <name type="scientific">Amazona collaria</name>
    <name type="common">yellow-billed parrot</name>
    <dbReference type="NCBI Taxonomy" id="241587"/>
    <lineage>
        <taxon>Eukaryota</taxon>
        <taxon>Metazoa</taxon>
        <taxon>Chordata</taxon>
        <taxon>Craniata</taxon>
        <taxon>Vertebrata</taxon>
        <taxon>Euteleostomi</taxon>
        <taxon>Archelosauria</taxon>
        <taxon>Archosauria</taxon>
        <taxon>Dinosauria</taxon>
        <taxon>Saurischia</taxon>
        <taxon>Theropoda</taxon>
        <taxon>Coelurosauria</taxon>
        <taxon>Aves</taxon>
        <taxon>Neognathae</taxon>
        <taxon>Neoaves</taxon>
        <taxon>Telluraves</taxon>
        <taxon>Australaves</taxon>
        <taxon>Psittaciformes</taxon>
        <taxon>Psittacidae</taxon>
        <taxon>Amazona</taxon>
    </lineage>
</organism>
<proteinExistence type="predicted"/>
<feature type="region of interest" description="Disordered" evidence="1">
    <location>
        <begin position="14"/>
        <end position="50"/>
    </location>
</feature>
<protein>
    <submittedName>
        <fullName evidence="2">Uncharacterized protein</fullName>
    </submittedName>
</protein>
<dbReference type="Proteomes" id="UP000694522">
    <property type="component" value="Unplaced"/>
</dbReference>
<evidence type="ECO:0000313" key="2">
    <source>
        <dbReference type="Ensembl" id="ENSACOP00000013478.1"/>
    </source>
</evidence>
<feature type="compositionally biased region" description="Basic and acidic residues" evidence="1">
    <location>
        <begin position="27"/>
        <end position="48"/>
    </location>
</feature>
<evidence type="ECO:0000256" key="1">
    <source>
        <dbReference type="SAM" id="MobiDB-lite"/>
    </source>
</evidence>
<accession>A0A8B9FPZ2</accession>
<name>A0A8B9FPZ2_9PSIT</name>